<dbReference type="PIRSF" id="PIRSF012524">
    <property type="entry name" value="YitL_S1"/>
    <property type="match status" value="1"/>
</dbReference>
<dbReference type="InterPro" id="IPR040764">
    <property type="entry name" value="CvfB_WH"/>
</dbReference>
<feature type="domain" description="Conserved virulence factor B-like winged helix" evidence="3">
    <location>
        <begin position="219"/>
        <end position="272"/>
    </location>
</feature>
<dbReference type="Proteomes" id="UP001057522">
    <property type="component" value="Unassembled WGS sequence"/>
</dbReference>
<dbReference type="RefSeq" id="WP_250603083.1">
    <property type="nucleotide sequence ID" value="NZ_JAMOKX010000001.1"/>
</dbReference>
<evidence type="ECO:0000313" key="4">
    <source>
        <dbReference type="EMBL" id="MCL9818592.1"/>
    </source>
</evidence>
<evidence type="ECO:0000259" key="2">
    <source>
        <dbReference type="Pfam" id="PF13509"/>
    </source>
</evidence>
<dbReference type="InterPro" id="IPR014464">
    <property type="entry name" value="CvfB_fam"/>
</dbReference>
<dbReference type="Gene3D" id="2.40.50.140">
    <property type="entry name" value="Nucleic acid-binding proteins"/>
    <property type="match status" value="1"/>
</dbReference>
<protein>
    <submittedName>
        <fullName evidence="4">S1-like domain-containing RNA-binding protein</fullName>
    </submittedName>
</protein>
<dbReference type="PANTHER" id="PTHR37296:SF1">
    <property type="entry name" value="CONSERVED VIRULENCE FACTOR B"/>
    <property type="match status" value="1"/>
</dbReference>
<evidence type="ECO:0000259" key="3">
    <source>
        <dbReference type="Pfam" id="PF17783"/>
    </source>
</evidence>
<evidence type="ECO:0000256" key="1">
    <source>
        <dbReference type="PIRNR" id="PIRNR012524"/>
    </source>
</evidence>
<comment type="similarity">
    <text evidence="1">Belongs to the CvfB family.</text>
</comment>
<gene>
    <name evidence="4" type="ORF">NCR95_00135</name>
</gene>
<dbReference type="Pfam" id="PF13509">
    <property type="entry name" value="S1_2"/>
    <property type="match status" value="1"/>
</dbReference>
<comment type="caution">
    <text evidence="4">The sequence shown here is derived from an EMBL/GenBank/DDBJ whole genome shotgun (WGS) entry which is preliminary data.</text>
</comment>
<sequence length="279" mass="32033">MEVGVIRKLKLARFVEFGAYLQDKDEEVLLPKKYLPKDSKINDMIEVFLYHDSEGRVIATTLKPKAQRGEIAVLRVVDRNYLGCFLDLGIAKDLFMPTQNLQKFSIKSKVLVFITTDKQGRLIAKGNIKSYLKDLRDCNNQELRAFSKVEIFPFRKSELGYECVINGEYLGLLHQNEVFGGIEFFVKREGYIKRIYPNGKCDLSLKPPLAKKDSASEAQEVLKKLKESGGHLKMHYDSNPKEIAKIFKMSKKSFKKALTFLIEQDKITLKAKEGVWLKV</sequence>
<evidence type="ECO:0000313" key="5">
    <source>
        <dbReference type="Proteomes" id="UP001057522"/>
    </source>
</evidence>
<dbReference type="Gene3D" id="1.10.10.10">
    <property type="entry name" value="Winged helix-like DNA-binding domain superfamily/Winged helix DNA-binding domain"/>
    <property type="match status" value="1"/>
</dbReference>
<dbReference type="InterPro" id="IPR039566">
    <property type="entry name" value="CvfB_S1_st"/>
</dbReference>
<feature type="domain" description="Conserved virulence factor B first S1" evidence="2">
    <location>
        <begin position="3"/>
        <end position="61"/>
    </location>
</feature>
<dbReference type="PANTHER" id="PTHR37296">
    <property type="entry name" value="CONSERVED VIRULENCE FACTOR B"/>
    <property type="match status" value="1"/>
</dbReference>
<accession>A0ABT0TTG6</accession>
<dbReference type="InterPro" id="IPR036388">
    <property type="entry name" value="WH-like_DNA-bd_sf"/>
</dbReference>
<reference evidence="4" key="1">
    <citation type="submission" date="2022-06" db="EMBL/GenBank/DDBJ databases">
        <title>Helicobacter colisuis sp. nov.</title>
        <authorList>
            <person name="Papic B."/>
            <person name="Gruntar I."/>
        </authorList>
    </citation>
    <scope>NUCLEOTIDE SEQUENCE</scope>
    <source>
        <strain evidence="4">11154-15</strain>
    </source>
</reference>
<dbReference type="Pfam" id="PF17783">
    <property type="entry name" value="WHD_CvfB"/>
    <property type="match status" value="1"/>
</dbReference>
<dbReference type="EMBL" id="JAMOKX010000001">
    <property type="protein sequence ID" value="MCL9818592.1"/>
    <property type="molecule type" value="Genomic_DNA"/>
</dbReference>
<proteinExistence type="inferred from homology"/>
<name>A0ABT0TTG6_9HELI</name>
<organism evidence="4 5">
    <name type="scientific">Helicobacter colisuis</name>
    <dbReference type="NCBI Taxonomy" id="2949739"/>
    <lineage>
        <taxon>Bacteria</taxon>
        <taxon>Pseudomonadati</taxon>
        <taxon>Campylobacterota</taxon>
        <taxon>Epsilonproteobacteria</taxon>
        <taxon>Campylobacterales</taxon>
        <taxon>Helicobacteraceae</taxon>
        <taxon>Helicobacter</taxon>
    </lineage>
</organism>
<keyword evidence="5" id="KW-1185">Reference proteome</keyword>
<dbReference type="InterPro" id="IPR012340">
    <property type="entry name" value="NA-bd_OB-fold"/>
</dbReference>